<dbReference type="InterPro" id="IPR003228">
    <property type="entry name" value="TFIID_TAF12_dom"/>
</dbReference>
<dbReference type="GO" id="GO:0000124">
    <property type="term" value="C:SAGA complex"/>
    <property type="evidence" value="ECO:0007669"/>
    <property type="project" value="InterPro"/>
</dbReference>
<dbReference type="Proteomes" id="UP001165063">
    <property type="component" value="Unassembled WGS sequence"/>
</dbReference>
<feature type="compositionally biased region" description="Low complexity" evidence="8">
    <location>
        <begin position="204"/>
        <end position="225"/>
    </location>
</feature>
<evidence type="ECO:0000256" key="8">
    <source>
        <dbReference type="SAM" id="MobiDB-lite"/>
    </source>
</evidence>
<comment type="caution">
    <text evidence="10">The sequence shown here is derived from an EMBL/GenBank/DDBJ whole genome shotgun (WGS) entry which is preliminary data.</text>
</comment>
<dbReference type="FunFam" id="1.10.20.10:FF:000011">
    <property type="entry name" value="Transcription initiation factor TFIID subunit 12"/>
    <property type="match status" value="1"/>
</dbReference>
<evidence type="ECO:0000256" key="3">
    <source>
        <dbReference type="ARBA" id="ARBA00023015"/>
    </source>
</evidence>
<proteinExistence type="inferred from homology"/>
<dbReference type="OrthoDB" id="2193432at2759"/>
<feature type="region of interest" description="Disordered" evidence="8">
    <location>
        <begin position="1"/>
        <end position="57"/>
    </location>
</feature>
<dbReference type="GO" id="GO:0046982">
    <property type="term" value="F:protein heterodimerization activity"/>
    <property type="evidence" value="ECO:0007669"/>
    <property type="project" value="InterPro"/>
</dbReference>
<dbReference type="Pfam" id="PF03847">
    <property type="entry name" value="TFIID_20kDa"/>
    <property type="match status" value="1"/>
</dbReference>
<comment type="subcellular location">
    <subcellularLocation>
        <location evidence="1">Nucleus</location>
    </subcellularLocation>
</comment>
<comment type="similarity">
    <text evidence="2">Belongs to the TAF12 family.</text>
</comment>
<dbReference type="GO" id="GO:0051123">
    <property type="term" value="P:RNA polymerase II preinitiation complex assembly"/>
    <property type="evidence" value="ECO:0007669"/>
    <property type="project" value="TreeGrafter"/>
</dbReference>
<feature type="compositionally biased region" description="Low complexity" evidence="8">
    <location>
        <begin position="509"/>
        <end position="519"/>
    </location>
</feature>
<dbReference type="InterPro" id="IPR037794">
    <property type="entry name" value="TAF12"/>
</dbReference>
<feature type="compositionally biased region" description="Polar residues" evidence="8">
    <location>
        <begin position="255"/>
        <end position="273"/>
    </location>
</feature>
<feature type="region of interest" description="Disordered" evidence="8">
    <location>
        <begin position="498"/>
        <end position="519"/>
    </location>
</feature>
<reference evidence="10" key="1">
    <citation type="submission" date="2023-04" db="EMBL/GenBank/DDBJ databases">
        <title>Ambrosiozyma monospora NBRC 1965.</title>
        <authorList>
            <person name="Ichikawa N."/>
            <person name="Sato H."/>
            <person name="Tonouchi N."/>
        </authorList>
    </citation>
    <scope>NUCLEOTIDE SEQUENCE</scope>
    <source>
        <strain evidence="10">NBRC 1965</strain>
    </source>
</reference>
<evidence type="ECO:0000256" key="2">
    <source>
        <dbReference type="ARBA" id="ARBA00007530"/>
    </source>
</evidence>
<evidence type="ECO:0000313" key="10">
    <source>
        <dbReference type="EMBL" id="GMG20652.1"/>
    </source>
</evidence>
<protein>
    <recommendedName>
        <fullName evidence="6">TBP-associated factor 12</fullName>
    </recommendedName>
    <alternativeName>
        <fullName evidence="7">Transcription initiation factor TFIID subunit 12</fullName>
    </alternativeName>
</protein>
<dbReference type="EMBL" id="BSXU01000428">
    <property type="protein sequence ID" value="GMG20652.1"/>
    <property type="molecule type" value="Genomic_DNA"/>
</dbReference>
<feature type="region of interest" description="Disordered" evidence="8">
    <location>
        <begin position="142"/>
        <end position="188"/>
    </location>
</feature>
<feature type="compositionally biased region" description="Low complexity" evidence="8">
    <location>
        <begin position="336"/>
        <end position="364"/>
    </location>
</feature>
<dbReference type="CDD" id="cd07981">
    <property type="entry name" value="HFD_TAF12"/>
    <property type="match status" value="1"/>
</dbReference>
<sequence>MSQTAISSTPATPKVNTPSPQPQQQQQKTLSVPQQQQQQPQVQSPVPQQSAATSAAHHHLLQQRALFANYQSLMKLAEKLKTQLKLVQDKKKDPKTLPEEVFNLIEREKNLNIKMEQFKKIAQQIAVQMKQNNTNAAHLNQAAAANDQKPSPSSSSAPSPASGNQQQQKKPVQKASTSKKPTKAQLAAAQQAQAQVQQSMQPLQQQQQVLSNPQLQQTYQQRLQQKGSPGPTPHSPLAQQQSQQAQQPALKKQKTQSAIPSPNVLSGMTSQGKPISIGPSNIPDDVMSKYKFTNMAIPSELSVPSIQPLSMRQSNTTNSTNTVNNTNINVNANTNANTTVNNANNNNNNNSNNNNFTTNTTANNRPSFMNSSVVSAPVAPPPRPAHLQQDPPEGSDRVLNKRKLKELVRSISSEEGDPEIPIDADVEDLLLDLADEFVTSVTSFACRLVKHRKSENIEPRDVQFHLERNWNIRVPGYSADEIRTVKKYVPAGLAGAGAGAGAVGHKYKGNGVSGNKGSK</sequence>
<dbReference type="GO" id="GO:0017025">
    <property type="term" value="F:TBP-class protein binding"/>
    <property type="evidence" value="ECO:0007669"/>
    <property type="project" value="TreeGrafter"/>
</dbReference>
<dbReference type="AlphaFoldDB" id="A0A9W6YT39"/>
<feature type="region of interest" description="Disordered" evidence="8">
    <location>
        <begin position="336"/>
        <end position="397"/>
    </location>
</feature>
<keyword evidence="5" id="KW-0539">Nucleus</keyword>
<dbReference type="PANTHER" id="PTHR12264:SF21">
    <property type="entry name" value="TRANSCRIPTION INITIATION FACTOR TFIID SUBUNIT 12"/>
    <property type="match status" value="1"/>
</dbReference>
<evidence type="ECO:0000256" key="6">
    <source>
        <dbReference type="ARBA" id="ARBA00075089"/>
    </source>
</evidence>
<feature type="region of interest" description="Disordered" evidence="8">
    <location>
        <begin position="204"/>
        <end position="283"/>
    </location>
</feature>
<accession>A0A9W6YT39</accession>
<keyword evidence="11" id="KW-1185">Reference proteome</keyword>
<dbReference type="PANTHER" id="PTHR12264">
    <property type="entry name" value="TRANSCRIPTION INITIATION FACTOR TFIID SUBUNIT 12"/>
    <property type="match status" value="1"/>
</dbReference>
<evidence type="ECO:0000259" key="9">
    <source>
        <dbReference type="Pfam" id="PF03847"/>
    </source>
</evidence>
<keyword evidence="3" id="KW-0805">Transcription regulation</keyword>
<feature type="compositionally biased region" description="Polar residues" evidence="8">
    <location>
        <begin position="1"/>
        <end position="17"/>
    </location>
</feature>
<feature type="compositionally biased region" description="Low complexity" evidence="8">
    <location>
        <begin position="22"/>
        <end position="55"/>
    </location>
</feature>
<evidence type="ECO:0000256" key="4">
    <source>
        <dbReference type="ARBA" id="ARBA00023163"/>
    </source>
</evidence>
<gene>
    <name evidence="10" type="ORF">Amon01_000139000</name>
</gene>
<dbReference type="Gene3D" id="1.10.20.10">
    <property type="entry name" value="Histone, subunit A"/>
    <property type="match status" value="1"/>
</dbReference>
<evidence type="ECO:0000256" key="1">
    <source>
        <dbReference type="ARBA" id="ARBA00004123"/>
    </source>
</evidence>
<evidence type="ECO:0000256" key="5">
    <source>
        <dbReference type="ARBA" id="ARBA00023242"/>
    </source>
</evidence>
<feature type="compositionally biased region" description="Low complexity" evidence="8">
    <location>
        <begin position="142"/>
        <end position="162"/>
    </location>
</feature>
<feature type="compositionally biased region" description="Low complexity" evidence="8">
    <location>
        <begin position="235"/>
        <end position="250"/>
    </location>
</feature>
<dbReference type="InterPro" id="IPR009072">
    <property type="entry name" value="Histone-fold"/>
</dbReference>
<dbReference type="GO" id="GO:0003677">
    <property type="term" value="F:DNA binding"/>
    <property type="evidence" value="ECO:0007669"/>
    <property type="project" value="TreeGrafter"/>
</dbReference>
<feature type="domain" description="Transcription initiation factor TFIID subunit 12" evidence="9">
    <location>
        <begin position="401"/>
        <end position="472"/>
    </location>
</feature>
<evidence type="ECO:0000256" key="7">
    <source>
        <dbReference type="ARBA" id="ARBA00093657"/>
    </source>
</evidence>
<dbReference type="SUPFAM" id="SSF47113">
    <property type="entry name" value="Histone-fold"/>
    <property type="match status" value="1"/>
</dbReference>
<name>A0A9W6YT39_AMBMO</name>
<feature type="compositionally biased region" description="Polar residues" evidence="8">
    <location>
        <begin position="163"/>
        <end position="179"/>
    </location>
</feature>
<keyword evidence="4" id="KW-0804">Transcription</keyword>
<dbReference type="GO" id="GO:0005669">
    <property type="term" value="C:transcription factor TFIID complex"/>
    <property type="evidence" value="ECO:0007669"/>
    <property type="project" value="InterPro"/>
</dbReference>
<evidence type="ECO:0000313" key="11">
    <source>
        <dbReference type="Proteomes" id="UP001165063"/>
    </source>
</evidence>
<organism evidence="10 11">
    <name type="scientific">Ambrosiozyma monospora</name>
    <name type="common">Yeast</name>
    <name type="synonym">Endomycopsis monosporus</name>
    <dbReference type="NCBI Taxonomy" id="43982"/>
    <lineage>
        <taxon>Eukaryota</taxon>
        <taxon>Fungi</taxon>
        <taxon>Dikarya</taxon>
        <taxon>Ascomycota</taxon>
        <taxon>Saccharomycotina</taxon>
        <taxon>Pichiomycetes</taxon>
        <taxon>Pichiales</taxon>
        <taxon>Pichiaceae</taxon>
        <taxon>Ambrosiozyma</taxon>
    </lineage>
</organism>